<organism evidence="8 9">
    <name type="scientific">Agaricus bisporus var. burnettii</name>
    <dbReference type="NCBI Taxonomy" id="192524"/>
    <lineage>
        <taxon>Eukaryota</taxon>
        <taxon>Fungi</taxon>
        <taxon>Dikarya</taxon>
        <taxon>Basidiomycota</taxon>
        <taxon>Agaricomycotina</taxon>
        <taxon>Agaricomycetes</taxon>
        <taxon>Agaricomycetidae</taxon>
        <taxon>Agaricales</taxon>
        <taxon>Agaricineae</taxon>
        <taxon>Agaricaceae</taxon>
        <taxon>Agaricus</taxon>
    </lineage>
</organism>
<sequence>MGIRVGISPSRSRLFAVRSGLIPPGHSIDGDDDDWNDVHRFATSRTVSQTSVPCEPKRQRPSHQSLPLLPTTAPPPLLFPHPSPRSFHPISSFAKMPATYPAHYSLTYAAQPNMSYWPVGTTSAPPDNSPPSANPFSPTSTSQPSRSASEIIPRLYISDLSFAENPVCLSQYKITHVLSTLPDKVFVPPPSLLPAQPARLQIRVEDFPFAELAAHLPTTTAWITDALTRDPQARVLVHCIEGISRSVSVVAAFLMAQFNWSPSEAIQYIKSKRRIAEPNFGFIQQLHEYGRVSLGRTS</sequence>
<dbReference type="GO" id="GO:0017017">
    <property type="term" value="F:MAP kinase tyrosine/serine/threonine phosphatase activity"/>
    <property type="evidence" value="ECO:0007669"/>
    <property type="project" value="TreeGrafter"/>
</dbReference>
<accession>A0A8H7KIN2</accession>
<dbReference type="Gene3D" id="3.90.190.10">
    <property type="entry name" value="Protein tyrosine phosphatase superfamily"/>
    <property type="match status" value="1"/>
</dbReference>
<gene>
    <name evidence="8" type="ORF">Agabi119p4_2749</name>
</gene>
<dbReference type="PROSITE" id="PS50056">
    <property type="entry name" value="TYR_PHOSPHATASE_2"/>
    <property type="match status" value="1"/>
</dbReference>
<dbReference type="Proteomes" id="UP000629468">
    <property type="component" value="Unassembled WGS sequence"/>
</dbReference>
<evidence type="ECO:0000259" key="7">
    <source>
        <dbReference type="PROSITE" id="PS50056"/>
    </source>
</evidence>
<dbReference type="GO" id="GO:0005737">
    <property type="term" value="C:cytoplasm"/>
    <property type="evidence" value="ECO:0007669"/>
    <property type="project" value="TreeGrafter"/>
</dbReference>
<name>A0A8H7KIN2_AGABI</name>
<evidence type="ECO:0000256" key="4">
    <source>
        <dbReference type="ARBA" id="ARBA00022912"/>
    </source>
</evidence>
<dbReference type="InterPro" id="IPR020422">
    <property type="entry name" value="TYR_PHOSPHATASE_DUAL_dom"/>
</dbReference>
<evidence type="ECO:0000313" key="8">
    <source>
        <dbReference type="EMBL" id="KAF7778404.1"/>
    </source>
</evidence>
<evidence type="ECO:0000256" key="1">
    <source>
        <dbReference type="ARBA" id="ARBA00008601"/>
    </source>
</evidence>
<keyword evidence="3" id="KW-0378">Hydrolase</keyword>
<dbReference type="AlphaFoldDB" id="A0A8H7KIN2"/>
<dbReference type="GO" id="GO:0043409">
    <property type="term" value="P:negative regulation of MAPK cascade"/>
    <property type="evidence" value="ECO:0007669"/>
    <property type="project" value="TreeGrafter"/>
</dbReference>
<keyword evidence="4" id="KW-0904">Protein phosphatase</keyword>
<dbReference type="EMBL" id="JABXXO010000004">
    <property type="protein sequence ID" value="KAF7778404.1"/>
    <property type="molecule type" value="Genomic_DNA"/>
</dbReference>
<feature type="domain" description="Tyrosine specific protein phosphatases" evidence="7">
    <location>
        <begin position="207"/>
        <end position="273"/>
    </location>
</feature>
<evidence type="ECO:0000313" key="9">
    <source>
        <dbReference type="Proteomes" id="UP000629468"/>
    </source>
</evidence>
<feature type="domain" description="Tyrosine-protein phosphatase" evidence="6">
    <location>
        <begin position="147"/>
        <end position="295"/>
    </location>
</feature>
<feature type="region of interest" description="Disordered" evidence="5">
    <location>
        <begin position="46"/>
        <end position="71"/>
    </location>
</feature>
<dbReference type="InterPro" id="IPR029021">
    <property type="entry name" value="Prot-tyrosine_phosphatase-like"/>
</dbReference>
<dbReference type="EC" id="3.1.3.48" evidence="2"/>
<evidence type="ECO:0000256" key="5">
    <source>
        <dbReference type="SAM" id="MobiDB-lite"/>
    </source>
</evidence>
<comment type="caution">
    <text evidence="8">The sequence shown here is derived from an EMBL/GenBank/DDBJ whole genome shotgun (WGS) entry which is preliminary data.</text>
</comment>
<evidence type="ECO:0000259" key="6">
    <source>
        <dbReference type="PROSITE" id="PS50054"/>
    </source>
</evidence>
<dbReference type="Pfam" id="PF00782">
    <property type="entry name" value="DSPc"/>
    <property type="match status" value="1"/>
</dbReference>
<dbReference type="PANTHER" id="PTHR10159">
    <property type="entry name" value="DUAL SPECIFICITY PROTEIN PHOSPHATASE"/>
    <property type="match status" value="1"/>
</dbReference>
<dbReference type="SMART" id="SM00195">
    <property type="entry name" value="DSPc"/>
    <property type="match status" value="1"/>
</dbReference>
<dbReference type="GO" id="GO:0008330">
    <property type="term" value="F:protein tyrosine/threonine phosphatase activity"/>
    <property type="evidence" value="ECO:0007669"/>
    <property type="project" value="TreeGrafter"/>
</dbReference>
<dbReference type="InterPro" id="IPR000387">
    <property type="entry name" value="Tyr_Pase_dom"/>
</dbReference>
<dbReference type="PROSITE" id="PS50054">
    <property type="entry name" value="TYR_PHOSPHATASE_DUAL"/>
    <property type="match status" value="1"/>
</dbReference>
<evidence type="ECO:0000256" key="3">
    <source>
        <dbReference type="ARBA" id="ARBA00022801"/>
    </source>
</evidence>
<dbReference type="CDD" id="cd14498">
    <property type="entry name" value="DSP"/>
    <property type="match status" value="1"/>
</dbReference>
<dbReference type="PANTHER" id="PTHR10159:SF519">
    <property type="entry name" value="DUAL SPECIFICITY PROTEIN PHOSPHATASE MPK3"/>
    <property type="match status" value="1"/>
</dbReference>
<dbReference type="SUPFAM" id="SSF52799">
    <property type="entry name" value="(Phosphotyrosine protein) phosphatases II"/>
    <property type="match status" value="1"/>
</dbReference>
<proteinExistence type="inferred from homology"/>
<comment type="similarity">
    <text evidence="1">Belongs to the protein-tyrosine phosphatase family. Non-receptor class dual specificity subfamily.</text>
</comment>
<evidence type="ECO:0000256" key="2">
    <source>
        <dbReference type="ARBA" id="ARBA00013064"/>
    </source>
</evidence>
<feature type="region of interest" description="Disordered" evidence="5">
    <location>
        <begin position="120"/>
        <end position="147"/>
    </location>
</feature>
<dbReference type="InterPro" id="IPR000340">
    <property type="entry name" value="Dual-sp_phosphatase_cat-dom"/>
</dbReference>
<dbReference type="GO" id="GO:0033550">
    <property type="term" value="F:MAP kinase tyrosine phosphatase activity"/>
    <property type="evidence" value="ECO:0007669"/>
    <property type="project" value="TreeGrafter"/>
</dbReference>
<protein>
    <recommendedName>
        <fullName evidence="2">protein-tyrosine-phosphatase</fullName>
        <ecNumber evidence="2">3.1.3.48</ecNumber>
    </recommendedName>
</protein>
<reference evidence="8 9" key="1">
    <citation type="journal article" name="Sci. Rep.">
        <title>Telomere-to-telomere assembled and centromere annotated genomes of the two main subspecies of the button mushroom Agaricus bisporus reveal especially polymorphic chromosome ends.</title>
        <authorList>
            <person name="Sonnenberg A.S.M."/>
            <person name="Sedaghat-Telgerd N."/>
            <person name="Lavrijssen B."/>
            <person name="Ohm R.A."/>
            <person name="Hendrickx P.M."/>
            <person name="Scholtmeijer K."/>
            <person name="Baars J.J.P."/>
            <person name="van Peer A."/>
        </authorList>
    </citation>
    <scope>NUCLEOTIDE SEQUENCE [LARGE SCALE GENOMIC DNA]</scope>
    <source>
        <strain evidence="8 9">H119_p4</strain>
    </source>
</reference>